<gene>
    <name evidence="2" type="ORF">TTHERM_01250150</name>
</gene>
<dbReference type="GO" id="GO:0007165">
    <property type="term" value="P:signal transduction"/>
    <property type="evidence" value="ECO:0007669"/>
    <property type="project" value="TreeGrafter"/>
</dbReference>
<feature type="signal peptide" evidence="1">
    <location>
        <begin position="1"/>
        <end position="20"/>
    </location>
</feature>
<dbReference type="RefSeq" id="XP_001021820.1">
    <property type="nucleotide sequence ID" value="XM_001021820.1"/>
</dbReference>
<accession>Q23YF8</accession>
<dbReference type="PANTHER" id="PTHR23208">
    <property type="entry name" value="LYSOZYME PROTEIN"/>
    <property type="match status" value="1"/>
</dbReference>
<dbReference type="AlphaFoldDB" id="Q23YF8"/>
<dbReference type="CDD" id="cd06416">
    <property type="entry name" value="GH25_Lys1-like"/>
    <property type="match status" value="1"/>
</dbReference>
<keyword evidence="1" id="KW-0732">Signal</keyword>
<dbReference type="Proteomes" id="UP000009168">
    <property type="component" value="Unassembled WGS sequence"/>
</dbReference>
<dbReference type="KEGG" id="tet:TTHERM_01250150"/>
<dbReference type="Gene3D" id="3.20.20.80">
    <property type="entry name" value="Glycosidases"/>
    <property type="match status" value="1"/>
</dbReference>
<proteinExistence type="predicted"/>
<sequence length="240" mass="28083">MNKIILLTLVVLSLLLATEARFEEPFFGFTQNQPLEEEEFQCLRDTTYYFIQTITGNDPQTVYQARMASFSGLDTQLIYIPCINKDTDSYPESRVTDQVKTFLKTVHQVSCQVIWIQISVNDDEKCKWTDDIDFNCQRTKEIANYLKATANKNIGFFSSQEDWIKIFGSSEGCSSVSDKKNFYPLYYKHLDGQPNTHDYKDHKFGSFENPAMKMYLSTEECNIKFNANVYYPQYLHIYDY</sequence>
<feature type="chain" id="PRO_5004202075" evidence="1">
    <location>
        <begin position="21"/>
        <end position="240"/>
    </location>
</feature>
<organism evidence="2 3">
    <name type="scientific">Tetrahymena thermophila (strain SB210)</name>
    <dbReference type="NCBI Taxonomy" id="312017"/>
    <lineage>
        <taxon>Eukaryota</taxon>
        <taxon>Sar</taxon>
        <taxon>Alveolata</taxon>
        <taxon>Ciliophora</taxon>
        <taxon>Intramacronucleata</taxon>
        <taxon>Oligohymenophorea</taxon>
        <taxon>Hymenostomatida</taxon>
        <taxon>Tetrahymenina</taxon>
        <taxon>Tetrahymenidae</taxon>
        <taxon>Tetrahymena</taxon>
    </lineage>
</organism>
<dbReference type="SUPFAM" id="SSF51445">
    <property type="entry name" value="(Trans)glycosidases"/>
    <property type="match status" value="1"/>
</dbReference>
<evidence type="ECO:0000256" key="1">
    <source>
        <dbReference type="SAM" id="SignalP"/>
    </source>
</evidence>
<evidence type="ECO:0000313" key="2">
    <source>
        <dbReference type="EMBL" id="EAS01575.1"/>
    </source>
</evidence>
<evidence type="ECO:0000313" key="3">
    <source>
        <dbReference type="Proteomes" id="UP000009168"/>
    </source>
</evidence>
<dbReference type="STRING" id="312017.Q23YF8"/>
<reference evidence="3" key="1">
    <citation type="journal article" date="2006" name="PLoS Biol.">
        <title>Macronuclear genome sequence of the ciliate Tetrahymena thermophila, a model eukaryote.</title>
        <authorList>
            <person name="Eisen J.A."/>
            <person name="Coyne R.S."/>
            <person name="Wu M."/>
            <person name="Wu D."/>
            <person name="Thiagarajan M."/>
            <person name="Wortman J.R."/>
            <person name="Badger J.H."/>
            <person name="Ren Q."/>
            <person name="Amedeo P."/>
            <person name="Jones K.M."/>
            <person name="Tallon L.J."/>
            <person name="Delcher A.L."/>
            <person name="Salzberg S.L."/>
            <person name="Silva J.C."/>
            <person name="Haas B.J."/>
            <person name="Majoros W.H."/>
            <person name="Farzad M."/>
            <person name="Carlton J.M."/>
            <person name="Smith R.K. Jr."/>
            <person name="Garg J."/>
            <person name="Pearlman R.E."/>
            <person name="Karrer K.M."/>
            <person name="Sun L."/>
            <person name="Manning G."/>
            <person name="Elde N.C."/>
            <person name="Turkewitz A.P."/>
            <person name="Asai D.J."/>
            <person name="Wilkes D.E."/>
            <person name="Wang Y."/>
            <person name="Cai H."/>
            <person name="Collins K."/>
            <person name="Stewart B.A."/>
            <person name="Lee S.R."/>
            <person name="Wilamowska K."/>
            <person name="Weinberg Z."/>
            <person name="Ruzzo W.L."/>
            <person name="Wloga D."/>
            <person name="Gaertig J."/>
            <person name="Frankel J."/>
            <person name="Tsao C.-C."/>
            <person name="Gorovsky M.A."/>
            <person name="Keeling P.J."/>
            <person name="Waller R.F."/>
            <person name="Patron N.J."/>
            <person name="Cherry J.M."/>
            <person name="Stover N.A."/>
            <person name="Krieger C.J."/>
            <person name="del Toro C."/>
            <person name="Ryder H.F."/>
            <person name="Williamson S.C."/>
            <person name="Barbeau R.A."/>
            <person name="Hamilton E.P."/>
            <person name="Orias E."/>
        </authorList>
    </citation>
    <scope>NUCLEOTIDE SEQUENCE [LARGE SCALE GENOMIC DNA]</scope>
    <source>
        <strain evidence="3">SB210</strain>
    </source>
</reference>
<dbReference type="HOGENOM" id="CLU_1211913_0_0_1"/>
<dbReference type="InterPro" id="IPR051595">
    <property type="entry name" value="GH25_Enzymes"/>
</dbReference>
<dbReference type="InterPro" id="IPR017853">
    <property type="entry name" value="GH"/>
</dbReference>
<dbReference type="EMBL" id="GG662600">
    <property type="protein sequence ID" value="EAS01575.1"/>
    <property type="molecule type" value="Genomic_DNA"/>
</dbReference>
<protein>
    <submittedName>
        <fullName evidence="2">Lysozyme protein</fullName>
    </submittedName>
</protein>
<dbReference type="InParanoid" id="Q23YF8"/>
<dbReference type="GeneID" id="7836380"/>
<dbReference type="PANTHER" id="PTHR23208:SF36">
    <property type="entry name" value="LYSOZYME-RELATED"/>
    <property type="match status" value="1"/>
</dbReference>
<keyword evidence="3" id="KW-1185">Reference proteome</keyword>
<name>Q23YF8_TETTS</name>